<organism evidence="4 5">
    <name type="scientific">Winogradskyella ouciana</name>
    <dbReference type="NCBI Taxonomy" id="2608631"/>
    <lineage>
        <taxon>Bacteria</taxon>
        <taxon>Pseudomonadati</taxon>
        <taxon>Bacteroidota</taxon>
        <taxon>Flavobacteriia</taxon>
        <taxon>Flavobacteriales</taxon>
        <taxon>Flavobacteriaceae</taxon>
        <taxon>Winogradskyella</taxon>
    </lineage>
</organism>
<feature type="domain" description="Secretion system C-terminal sorting" evidence="3">
    <location>
        <begin position="532"/>
        <end position="596"/>
    </location>
</feature>
<dbReference type="AlphaFoldDB" id="A0A7K1GDI9"/>
<dbReference type="NCBIfam" id="TIGR04183">
    <property type="entry name" value="Por_Secre_tail"/>
    <property type="match status" value="1"/>
</dbReference>
<comment type="caution">
    <text evidence="4">The sequence shown here is derived from an EMBL/GenBank/DDBJ whole genome shotgun (WGS) entry which is preliminary data.</text>
</comment>
<evidence type="ECO:0000259" key="3">
    <source>
        <dbReference type="Pfam" id="PF18962"/>
    </source>
</evidence>
<name>A0A7K1GDI9_9FLAO</name>
<evidence type="ECO:0000313" key="5">
    <source>
        <dbReference type="Proteomes" id="UP000447545"/>
    </source>
</evidence>
<evidence type="ECO:0000256" key="2">
    <source>
        <dbReference type="SAM" id="SignalP"/>
    </source>
</evidence>
<gene>
    <name evidence="4" type="ORF">F1003_03100</name>
</gene>
<sequence>MRILTSLLLLGYSASIFAQLNVRNNTYIYVKDEVVFVKDNINLNEADSKIYLRDESQLIQGDGTSGNSGLGELSIYQEGNVNQWSYNYWCSPVGGILTDNFLNNSFRVNQIDDPLLLTVSTIDSDDSIFTNNYNGNSTPLIISNRWLWTFVSSDSNSDWVYVGETGDVSPGLGFTMKGMGSAVTGDQTYDFRGKPNNGTIGNSIADDVFTLVGNPYPSAIDAALYIHDTDNINAIDGTLYYWEQDGTVNSHVLQDYVGGYYEFTINATGDMITDSPAVFTTYDEDDNSYPLMTPLNGVKSAGRYIPIGQGFMVKGITSTSGTVYAKNEHRVYEKEGGNSIFFRNGSHNSAQESDNSQIIYQDNGLTIVPEDYKRFRINVDFTVNQSKYTRQLVLNFHDSATAGFDRGLELSRSENFANDAYFTIDNKIYSGQAYPFDQALVIPLNVDIQEQQPLRFRIFDIQNFEENQDIYIHDVQTNTFVNLRDEDYELNIDAGNYTNRFEIVFMQQNVLDVKDYISESVTVVQNNNLQELSILNPNNLNVKSIEIVDVNGKHILKRQFDASTEIYKLSTANLSDGVYIVNIRLNETIMSQKILVKE</sequence>
<protein>
    <submittedName>
        <fullName evidence="4">T9SS type A sorting domain-containing protein</fullName>
    </submittedName>
</protein>
<dbReference type="RefSeq" id="WP_155087753.1">
    <property type="nucleotide sequence ID" value="NZ_WJYA01000003.1"/>
</dbReference>
<feature type="chain" id="PRO_5029674505" evidence="2">
    <location>
        <begin position="19"/>
        <end position="598"/>
    </location>
</feature>
<keyword evidence="1 2" id="KW-0732">Signal</keyword>
<accession>A0A7K1GDI9</accession>
<dbReference type="InterPro" id="IPR026444">
    <property type="entry name" value="Secre_tail"/>
</dbReference>
<dbReference type="Proteomes" id="UP000447545">
    <property type="component" value="Unassembled WGS sequence"/>
</dbReference>
<feature type="signal peptide" evidence="2">
    <location>
        <begin position="1"/>
        <end position="18"/>
    </location>
</feature>
<keyword evidence="5" id="KW-1185">Reference proteome</keyword>
<reference evidence="4 5" key="1">
    <citation type="submission" date="2019-11" db="EMBL/GenBank/DDBJ databases">
        <title>Winogradskyella ouciana sp. nov., isolated from the hadal seawater of the Mariana Trench.</title>
        <authorList>
            <person name="Liu R."/>
        </authorList>
    </citation>
    <scope>NUCLEOTIDE SEQUENCE [LARGE SCALE GENOMIC DNA]</scope>
    <source>
        <strain evidence="4 5">ZXX205</strain>
    </source>
</reference>
<dbReference type="EMBL" id="WJYA01000003">
    <property type="protein sequence ID" value="MTE25909.1"/>
    <property type="molecule type" value="Genomic_DNA"/>
</dbReference>
<dbReference type="Pfam" id="PF18962">
    <property type="entry name" value="Por_Secre_tail"/>
    <property type="match status" value="1"/>
</dbReference>
<proteinExistence type="predicted"/>
<evidence type="ECO:0000313" key="4">
    <source>
        <dbReference type="EMBL" id="MTE25909.1"/>
    </source>
</evidence>
<evidence type="ECO:0000256" key="1">
    <source>
        <dbReference type="ARBA" id="ARBA00022729"/>
    </source>
</evidence>